<dbReference type="EMBL" id="VNHW01000011">
    <property type="protein sequence ID" value="TYP85953.1"/>
    <property type="molecule type" value="Genomic_DNA"/>
</dbReference>
<dbReference type="GO" id="GO:0046872">
    <property type="term" value="F:metal ion binding"/>
    <property type="evidence" value="ECO:0007669"/>
    <property type="project" value="InterPro"/>
</dbReference>
<dbReference type="Proteomes" id="UP000322499">
    <property type="component" value="Unassembled WGS sequence"/>
</dbReference>
<protein>
    <submittedName>
        <fullName evidence="2">Putative Zn-dependent peptidase</fullName>
    </submittedName>
</protein>
<reference evidence="2 3" key="1">
    <citation type="submission" date="2019-07" db="EMBL/GenBank/DDBJ databases">
        <title>Genomic Encyclopedia of Archaeal and Bacterial Type Strains, Phase II (KMG-II): from individual species to whole genera.</title>
        <authorList>
            <person name="Goeker M."/>
        </authorList>
    </citation>
    <scope>NUCLEOTIDE SEQUENCE [LARGE SCALE GENOMIC DNA]</scope>
    <source>
        <strain evidence="2 3">DSM 46842</strain>
    </source>
</reference>
<comment type="caution">
    <text evidence="2">The sequence shown here is derived from an EMBL/GenBank/DDBJ whole genome shotgun (WGS) entry which is preliminary data.</text>
</comment>
<dbReference type="SUPFAM" id="SSF63411">
    <property type="entry name" value="LuxS/MPP-like metallohydrolase"/>
    <property type="match status" value="2"/>
</dbReference>
<proteinExistence type="predicted"/>
<feature type="region of interest" description="Disordered" evidence="1">
    <location>
        <begin position="718"/>
        <end position="746"/>
    </location>
</feature>
<sequence length="746" mass="78837">MFTTSVDGVPVFFAQGPPPLSAGLVFGVGRRDETFVGGGITHLVEHLVMRAVGRTAIEVNASVDLTSTEFTASGPADHVVAFLHAVCGALGNLPVAELAVEADVLRAEGGTVAPPAVALLLGELYGSRGAGLAASREPGVRALGPEDVRGWVRRFFTRGNAALWLTGPVPEGLRLPLPEGPAPERAAQPRLAPATPAWGQIPVEERVTLGAEVPPHPALTATMGVLRTRVEDELRHRRGVAYSIELDRPAVDASTRVAVLTTDVRPGHEAFAAQLIWRELHRLADLGPEPAEIERERAEVTAFLDDPRADLEEACATAHATVTGIPVIAAAELRRNAAELSGDAVREVAGALLASAVLLVPADTDPRLPGLVRLPEWSADVVTGRVFPRKRLRGVPKEARLVVGDEGATLVLDEDRLITVRWREAVGLVRQGPDECLLVGPDGFSLPLSAEDWRNGAEALALALAAVPEELQVVDDDALDDGLLLLRAPAHRVREAVAHERYGARLVANGEWTAVLPEGGRTAESVADDLSAVLGRGTTGLVLRRSHVDVGYVLLRGAKEVDRHGWGASPGNPQLLARATGRPDAHTAHLLGVVGTTDEILQHVVLALGLPLEVPALMAGAEPTRAERVEGQGIAGAFRASVRGDFVGPEGSGGPVDRWMRLTHTRPGWYRAANACGALLAAAVLYALVTVPDLLDGGFGEIAVWVLAGSGLVNCLWETRPPRRPGPAGPTVEDRPVEEPRPTPTR</sequence>
<feature type="compositionally biased region" description="Basic and acidic residues" evidence="1">
    <location>
        <begin position="732"/>
        <end position="746"/>
    </location>
</feature>
<evidence type="ECO:0000256" key="1">
    <source>
        <dbReference type="SAM" id="MobiDB-lite"/>
    </source>
</evidence>
<dbReference type="Gene3D" id="3.30.830.10">
    <property type="entry name" value="Metalloenzyme, LuxS/M16 peptidase-like"/>
    <property type="match status" value="2"/>
</dbReference>
<dbReference type="RefSeq" id="WP_166534286.1">
    <property type="nucleotide sequence ID" value="NZ_VNHW01000011.1"/>
</dbReference>
<dbReference type="AlphaFoldDB" id="A0A5S5CQI8"/>
<evidence type="ECO:0000313" key="2">
    <source>
        <dbReference type="EMBL" id="TYP85953.1"/>
    </source>
</evidence>
<organism evidence="2 3">
    <name type="scientific">Blastococcus xanthinilyticus</name>
    <dbReference type="NCBI Taxonomy" id="1564164"/>
    <lineage>
        <taxon>Bacteria</taxon>
        <taxon>Bacillati</taxon>
        <taxon>Actinomycetota</taxon>
        <taxon>Actinomycetes</taxon>
        <taxon>Geodermatophilales</taxon>
        <taxon>Geodermatophilaceae</taxon>
        <taxon>Blastococcus</taxon>
    </lineage>
</organism>
<dbReference type="InterPro" id="IPR011249">
    <property type="entry name" value="Metalloenz_LuxS/M16"/>
</dbReference>
<evidence type="ECO:0000313" key="3">
    <source>
        <dbReference type="Proteomes" id="UP000322499"/>
    </source>
</evidence>
<gene>
    <name evidence="2" type="ORF">BD833_11194</name>
</gene>
<accession>A0A5S5CQI8</accession>
<name>A0A5S5CQI8_9ACTN</name>
<keyword evidence="3" id="KW-1185">Reference proteome</keyword>